<evidence type="ECO:0000256" key="2">
    <source>
        <dbReference type="ARBA" id="ARBA00022801"/>
    </source>
</evidence>
<evidence type="ECO:0000313" key="6">
    <source>
        <dbReference type="EMBL" id="MBM6940861.1"/>
    </source>
</evidence>
<dbReference type="GO" id="GO:0016787">
    <property type="term" value="F:hydrolase activity"/>
    <property type="evidence" value="ECO:0007669"/>
    <property type="project" value="UniProtKB-KW"/>
</dbReference>
<protein>
    <submittedName>
        <fullName evidence="6">Glycoside hydrolase family 73 protein</fullName>
    </submittedName>
</protein>
<keyword evidence="2 6" id="KW-0378">Hydrolase</keyword>
<name>A0ABS2GYD8_9LACO</name>
<reference evidence="6 7" key="1">
    <citation type="journal article" date="2021" name="Sci. Rep.">
        <title>The distribution of antibiotic resistance genes in chicken gut microbiota commensals.</title>
        <authorList>
            <person name="Juricova H."/>
            <person name="Matiasovicova J."/>
            <person name="Kubasova T."/>
            <person name="Cejkova D."/>
            <person name="Rychlik I."/>
        </authorList>
    </citation>
    <scope>NUCLEOTIDE SEQUENCE [LARGE SCALE GENOMIC DNA]</scope>
    <source>
        <strain evidence="6 7">An574</strain>
    </source>
</reference>
<feature type="domain" description="Mannosyl-glycoprotein endo-beta-N-acetylglucosamidase-like" evidence="5">
    <location>
        <begin position="155"/>
        <end position="307"/>
    </location>
</feature>
<dbReference type="RefSeq" id="WP_204785157.1">
    <property type="nucleotide sequence ID" value="NZ_JACJKU010000042.1"/>
</dbReference>
<feature type="region of interest" description="Disordered" evidence="3">
    <location>
        <begin position="37"/>
        <end position="72"/>
    </location>
</feature>
<keyword evidence="4" id="KW-0732">Signal</keyword>
<dbReference type="InterPro" id="IPR002901">
    <property type="entry name" value="MGlyc_endo_b_GlcNAc-like_dom"/>
</dbReference>
<evidence type="ECO:0000256" key="1">
    <source>
        <dbReference type="ARBA" id="ARBA00010266"/>
    </source>
</evidence>
<comment type="similarity">
    <text evidence="1">Belongs to the glycosyl hydrolase 73 family.</text>
</comment>
<keyword evidence="7" id="KW-1185">Reference proteome</keyword>
<feature type="signal peptide" evidence="4">
    <location>
        <begin position="1"/>
        <end position="34"/>
    </location>
</feature>
<evidence type="ECO:0000259" key="5">
    <source>
        <dbReference type="SMART" id="SM00047"/>
    </source>
</evidence>
<gene>
    <name evidence="6" type="ORF">H5975_05090</name>
</gene>
<organism evidence="6 7">
    <name type="scientific">Limosilactobacillus coleohominis</name>
    <dbReference type="NCBI Taxonomy" id="181675"/>
    <lineage>
        <taxon>Bacteria</taxon>
        <taxon>Bacillati</taxon>
        <taxon>Bacillota</taxon>
        <taxon>Bacilli</taxon>
        <taxon>Lactobacillales</taxon>
        <taxon>Lactobacillaceae</taxon>
        <taxon>Limosilactobacillus</taxon>
    </lineage>
</organism>
<dbReference type="PANTHER" id="PTHR33308">
    <property type="entry name" value="PEPTIDOGLYCAN HYDROLASE FLGJ"/>
    <property type="match status" value="1"/>
</dbReference>
<dbReference type="Pfam" id="PF01832">
    <property type="entry name" value="Glucosaminidase"/>
    <property type="match status" value="1"/>
</dbReference>
<evidence type="ECO:0000313" key="7">
    <source>
        <dbReference type="Proteomes" id="UP000785625"/>
    </source>
</evidence>
<evidence type="ECO:0000256" key="4">
    <source>
        <dbReference type="SAM" id="SignalP"/>
    </source>
</evidence>
<dbReference type="SMART" id="SM00047">
    <property type="entry name" value="LYZ2"/>
    <property type="match status" value="1"/>
</dbReference>
<dbReference type="EMBL" id="JACJKU010000042">
    <property type="protein sequence ID" value="MBM6940861.1"/>
    <property type="molecule type" value="Genomic_DNA"/>
</dbReference>
<accession>A0ABS2GYD8</accession>
<evidence type="ECO:0000256" key="3">
    <source>
        <dbReference type="SAM" id="MobiDB-lite"/>
    </source>
</evidence>
<dbReference type="Proteomes" id="UP000785625">
    <property type="component" value="Unassembled WGS sequence"/>
</dbReference>
<dbReference type="Gene3D" id="4.10.80.30">
    <property type="entry name" value="DNA polymerase, domain 6"/>
    <property type="match status" value="1"/>
</dbReference>
<comment type="caution">
    <text evidence="6">The sequence shown here is derived from an EMBL/GenBank/DDBJ whole genome shotgun (WGS) entry which is preliminary data.</text>
</comment>
<sequence length="780" mass="86155">MVNQNKKSKSIKVILPVIFTFSASLFMFHGQAHADTTTDTTQNQTTISASAGNSNGNNGNSNNNDNNEQNNNTLMIQSNSISTTATEQFDESKVAQVTNTDPTKGAVDLDQNAVKSANAKVPSEVQAIISPNNYNTSAGPQNASGQYSGTEGLNTSGLSQSQINFLASIHDGALSGWKNYGVLPSVTAAQAIIESGWGQSALSTEGHNLFGIKGSYNGQSINMMTREVYGGRSVYVNAAFRRYDNNSQSVDDHGRFLAVNSRYHNLLWQKDYRTVTSLIRQDGYATDPSYTTTLNSVIQRYNLTEWDRQAIQGVTNTGNLDDVSVHVDQLHLAGWHASNDYNSSMKHFIIIIDANTKQELYRSEVAGNYRPDVQNVYSNLKIAGWGGFDIKIPYSSNLTGHQIQVVSRYTYKTNGEPDGGQDIYFNPVDLNSNVAFLDNFDINAATNTLKVSGWHATNNSIDEPYHFIIVYDATKGQEIGRYKVDTTSRSDVANAYGIYGAGNSGFNLNIKLNNLPVNDQIQIISRYSDQLDGEGNKTDYWFAPKTFNTNNGNLDSFEIKNNKLHISGWQASDASVNQKNHFIIIYDKTKGKEIKRILVPSVNRSDVQKAYPNIANSGKSGFDITTDFDPAYAGDEIQIISRYSDQSNGEGNKTDIWFSPKTFTENDGNLDSFTANGNTLKVSGWHATDQSAGKPYHFIILYDATLGREIIRKVIASVERPDVQKAYPGVYDSEKSGFSTSFEVPGQFTGHKLQIISRYSDKPTGEGNYVDYWFSPVKFD</sequence>
<dbReference type="InterPro" id="IPR051056">
    <property type="entry name" value="Glycosyl_Hydrolase_73"/>
</dbReference>
<feature type="chain" id="PRO_5045520107" evidence="4">
    <location>
        <begin position="35"/>
        <end position="780"/>
    </location>
</feature>
<proteinExistence type="inferred from homology"/>
<dbReference type="Gene3D" id="1.10.530.10">
    <property type="match status" value="1"/>
</dbReference>
<dbReference type="PANTHER" id="PTHR33308:SF9">
    <property type="entry name" value="PEPTIDOGLYCAN HYDROLASE FLGJ"/>
    <property type="match status" value="1"/>
</dbReference>